<feature type="transmembrane region" description="Helical" evidence="8">
    <location>
        <begin position="47"/>
        <end position="65"/>
    </location>
</feature>
<dbReference type="PANTHER" id="PTHR48020">
    <property type="entry name" value="PROTON MYO-INOSITOL COTRANSPORTER"/>
    <property type="match status" value="1"/>
</dbReference>
<feature type="transmembrane region" description="Helical" evidence="8">
    <location>
        <begin position="522"/>
        <end position="542"/>
    </location>
</feature>
<feature type="region of interest" description="Disordered" evidence="7">
    <location>
        <begin position="1"/>
        <end position="38"/>
    </location>
</feature>
<dbReference type="PROSITE" id="PS50850">
    <property type="entry name" value="MFS"/>
    <property type="match status" value="1"/>
</dbReference>
<dbReference type="PRINTS" id="PR00171">
    <property type="entry name" value="SUGRTRNSPORT"/>
</dbReference>
<feature type="transmembrane region" description="Helical" evidence="8">
    <location>
        <begin position="120"/>
        <end position="138"/>
    </location>
</feature>
<dbReference type="Pfam" id="PF00083">
    <property type="entry name" value="Sugar_tr"/>
    <property type="match status" value="2"/>
</dbReference>
<feature type="transmembrane region" description="Helical" evidence="8">
    <location>
        <begin position="384"/>
        <end position="402"/>
    </location>
</feature>
<evidence type="ECO:0000313" key="10">
    <source>
        <dbReference type="EMBL" id="KAJ4330558.1"/>
    </source>
</evidence>
<dbReference type="SUPFAM" id="SSF103473">
    <property type="entry name" value="MFS general substrate transporter"/>
    <property type="match status" value="1"/>
</dbReference>
<keyword evidence="3" id="KW-0813">Transport</keyword>
<dbReference type="GO" id="GO:1904679">
    <property type="term" value="P:myo-inositol import across plasma membrane"/>
    <property type="evidence" value="ECO:0007669"/>
    <property type="project" value="TreeGrafter"/>
</dbReference>
<feature type="transmembrane region" description="Helical" evidence="8">
    <location>
        <begin position="179"/>
        <end position="201"/>
    </location>
</feature>
<dbReference type="EMBL" id="JAPEUV010000189">
    <property type="protein sequence ID" value="KAJ4330558.1"/>
    <property type="molecule type" value="Genomic_DNA"/>
</dbReference>
<dbReference type="InterPro" id="IPR003663">
    <property type="entry name" value="Sugar/inositol_transpt"/>
</dbReference>
<evidence type="ECO:0000313" key="11">
    <source>
        <dbReference type="Proteomes" id="UP001140562"/>
    </source>
</evidence>
<evidence type="ECO:0000256" key="4">
    <source>
        <dbReference type="ARBA" id="ARBA00022692"/>
    </source>
</evidence>
<feature type="transmembrane region" description="Helical" evidence="8">
    <location>
        <begin position="144"/>
        <end position="167"/>
    </location>
</feature>
<dbReference type="InterPro" id="IPR036259">
    <property type="entry name" value="MFS_trans_sf"/>
</dbReference>
<dbReference type="PANTHER" id="PTHR48020:SF12">
    <property type="entry name" value="PROTON MYO-INOSITOL COTRANSPORTER"/>
    <property type="match status" value="1"/>
</dbReference>
<dbReference type="PROSITE" id="PS00216">
    <property type="entry name" value="SUGAR_TRANSPORT_1"/>
    <property type="match status" value="1"/>
</dbReference>
<gene>
    <name evidence="10" type="ORF">N0V87_009890</name>
</gene>
<keyword evidence="6 8" id="KW-0472">Membrane</keyword>
<dbReference type="Proteomes" id="UP001140562">
    <property type="component" value="Unassembled WGS sequence"/>
</dbReference>
<dbReference type="OrthoDB" id="6339427at2759"/>
<evidence type="ECO:0000259" key="9">
    <source>
        <dbReference type="PROSITE" id="PS50850"/>
    </source>
</evidence>
<evidence type="ECO:0000256" key="8">
    <source>
        <dbReference type="SAM" id="Phobius"/>
    </source>
</evidence>
<dbReference type="InterPro" id="IPR050814">
    <property type="entry name" value="Myo-inositol_Transporter"/>
</dbReference>
<evidence type="ECO:0000256" key="5">
    <source>
        <dbReference type="ARBA" id="ARBA00022989"/>
    </source>
</evidence>
<dbReference type="InterPro" id="IPR005828">
    <property type="entry name" value="MFS_sugar_transport-like"/>
</dbReference>
<evidence type="ECO:0000256" key="1">
    <source>
        <dbReference type="ARBA" id="ARBA00004141"/>
    </source>
</evidence>
<evidence type="ECO:0000256" key="3">
    <source>
        <dbReference type="ARBA" id="ARBA00022448"/>
    </source>
</evidence>
<feature type="transmembrane region" description="Helical" evidence="8">
    <location>
        <begin position="453"/>
        <end position="476"/>
    </location>
</feature>
<feature type="transmembrane region" description="Helical" evidence="8">
    <location>
        <begin position="409"/>
        <end position="433"/>
    </location>
</feature>
<dbReference type="InterPro" id="IPR020846">
    <property type="entry name" value="MFS_dom"/>
</dbReference>
<dbReference type="AlphaFoldDB" id="A0A9W8WQ98"/>
<dbReference type="InterPro" id="IPR005829">
    <property type="entry name" value="Sugar_transporter_CS"/>
</dbReference>
<reference evidence="10" key="1">
    <citation type="submission" date="2022-10" db="EMBL/GenBank/DDBJ databases">
        <title>Tapping the CABI collections for fungal endophytes: first genome assemblies for Collariella, Neodidymelliopsis, Ascochyta clinopodiicola, Didymella pomorum, Didymosphaeria variabile, Neocosmospora piperis and Neocucurbitaria cava.</title>
        <authorList>
            <person name="Hill R."/>
        </authorList>
    </citation>
    <scope>NUCLEOTIDE SEQUENCE</scope>
    <source>
        <strain evidence="10">IMI 360193</strain>
    </source>
</reference>
<keyword evidence="11" id="KW-1185">Reference proteome</keyword>
<organism evidence="10 11">
    <name type="scientific">Didymella glomerata</name>
    <dbReference type="NCBI Taxonomy" id="749621"/>
    <lineage>
        <taxon>Eukaryota</taxon>
        <taxon>Fungi</taxon>
        <taxon>Dikarya</taxon>
        <taxon>Ascomycota</taxon>
        <taxon>Pezizomycotina</taxon>
        <taxon>Dothideomycetes</taxon>
        <taxon>Pleosporomycetidae</taxon>
        <taxon>Pleosporales</taxon>
        <taxon>Pleosporineae</taxon>
        <taxon>Didymellaceae</taxon>
        <taxon>Didymella</taxon>
    </lineage>
</organism>
<comment type="caution">
    <text evidence="10">The sequence shown here is derived from an EMBL/GenBank/DDBJ whole genome shotgun (WGS) entry which is preliminary data.</text>
</comment>
<dbReference type="GO" id="GO:0016020">
    <property type="term" value="C:membrane"/>
    <property type="evidence" value="ECO:0007669"/>
    <property type="project" value="UniProtKB-SubCell"/>
</dbReference>
<evidence type="ECO:0000256" key="7">
    <source>
        <dbReference type="SAM" id="MobiDB-lite"/>
    </source>
</evidence>
<comment type="subcellular location">
    <subcellularLocation>
        <location evidence="1">Membrane</location>
        <topology evidence="1">Multi-pass membrane protein</topology>
    </subcellularLocation>
</comment>
<evidence type="ECO:0000256" key="6">
    <source>
        <dbReference type="ARBA" id="ARBA00023136"/>
    </source>
</evidence>
<protein>
    <recommendedName>
        <fullName evidence="9">Major facilitator superfamily (MFS) profile domain-containing protein</fullName>
    </recommendedName>
</protein>
<proteinExistence type="inferred from homology"/>
<feature type="transmembrane region" description="Helical" evidence="8">
    <location>
        <begin position="93"/>
        <end position="113"/>
    </location>
</feature>
<feature type="domain" description="Major facilitator superfamily (MFS) profile" evidence="9">
    <location>
        <begin position="52"/>
        <end position="546"/>
    </location>
</feature>
<dbReference type="GO" id="GO:0005366">
    <property type="term" value="F:myo-inositol:proton symporter activity"/>
    <property type="evidence" value="ECO:0007669"/>
    <property type="project" value="TreeGrafter"/>
</dbReference>
<dbReference type="PROSITE" id="PS00217">
    <property type="entry name" value="SUGAR_TRANSPORT_2"/>
    <property type="match status" value="1"/>
</dbReference>
<feature type="transmembrane region" description="Helical" evidence="8">
    <location>
        <begin position="207"/>
        <end position="229"/>
    </location>
</feature>
<feature type="transmembrane region" description="Helical" evidence="8">
    <location>
        <begin position="483"/>
        <end position="502"/>
    </location>
</feature>
<feature type="compositionally biased region" description="Basic and acidic residues" evidence="7">
    <location>
        <begin position="14"/>
        <end position="32"/>
    </location>
</feature>
<evidence type="ECO:0000256" key="2">
    <source>
        <dbReference type="ARBA" id="ARBA00010992"/>
    </source>
</evidence>
<dbReference type="Gene3D" id="1.20.1250.20">
    <property type="entry name" value="MFS general substrate transporter like domains"/>
    <property type="match status" value="1"/>
</dbReference>
<sequence>MSDTAAEPLISSHDSNHDADFDRDDDARRSEEEGGDVDESQLVRPGAFIWALTLCAGISGLLFGYDTGVISSTLVSIAPTDLARPLTTLDKGLITSSTSFFALVASPLTGLLADSTGRKPVILLASLLFILGALLQAFSHTVSMMILGRSVVGLAVGSASFVVPLYISELSPSPFRGRLVTVSSLFITGGQVVAYIIGWAFSDTASGWRWMVGLGAAPAAVQLVLLAGMPETPRFLVQKGRVAAGRAVLARVYGAGPGMHGLVSAVLRRVEREILEEEGLAGPAAKRQGGWKARAKHVSDQFGQLVAVGPNRRALTIACMLQGFQQLCGFNRCVATIPARPIPPQAYLGQCILKFTPANEHSLMYFSATIFRLVGFRSPTLTSLSIALTNFAFTLVAFWCIDRVGRRRILLLSVPVMIVGLALCALAFGFIDLSTEEGASNVLLRAAGQESRVWPLIILLAMVLYVASYAVGLGCVPWQQSELFPLSVRALGSALATSTNWASNTVVGLTFLPMMEFLTPTGTFVCYAAVCAVCWVTVWKIYPETAGLSLEDVGGLLKDGYGVAESVSRFKSRRLER</sequence>
<comment type="similarity">
    <text evidence="2">Belongs to the major facilitator superfamily. Sugar transporter (TC 2.A.1.1) family.</text>
</comment>
<keyword evidence="5 8" id="KW-1133">Transmembrane helix</keyword>
<accession>A0A9W8WQ98</accession>
<keyword evidence="4 8" id="KW-0812">Transmembrane</keyword>
<name>A0A9W8WQ98_9PLEO</name>